<evidence type="ECO:0000313" key="1">
    <source>
        <dbReference type="EMBL" id="KIK38446.1"/>
    </source>
</evidence>
<evidence type="ECO:0000313" key="2">
    <source>
        <dbReference type="Proteomes" id="UP000054485"/>
    </source>
</evidence>
<dbReference type="Proteomes" id="UP000054485">
    <property type="component" value="Unassembled WGS sequence"/>
</dbReference>
<dbReference type="InParanoid" id="A0A0D0A9L0"/>
<name>A0A0D0A9L0_9AGAM</name>
<dbReference type="EMBL" id="KN835393">
    <property type="protein sequence ID" value="KIK38446.1"/>
    <property type="molecule type" value="Genomic_DNA"/>
</dbReference>
<organism evidence="1 2">
    <name type="scientific">Suillus luteus UH-Slu-Lm8-n1</name>
    <dbReference type="NCBI Taxonomy" id="930992"/>
    <lineage>
        <taxon>Eukaryota</taxon>
        <taxon>Fungi</taxon>
        <taxon>Dikarya</taxon>
        <taxon>Basidiomycota</taxon>
        <taxon>Agaricomycotina</taxon>
        <taxon>Agaricomycetes</taxon>
        <taxon>Agaricomycetidae</taxon>
        <taxon>Boletales</taxon>
        <taxon>Suillineae</taxon>
        <taxon>Suillaceae</taxon>
        <taxon>Suillus</taxon>
    </lineage>
</organism>
<gene>
    <name evidence="1" type="ORF">CY34DRAFT_394258</name>
</gene>
<reference evidence="2" key="2">
    <citation type="submission" date="2015-01" db="EMBL/GenBank/DDBJ databases">
        <title>Evolutionary Origins and Diversification of the Mycorrhizal Mutualists.</title>
        <authorList>
            <consortium name="DOE Joint Genome Institute"/>
            <consortium name="Mycorrhizal Genomics Consortium"/>
            <person name="Kohler A."/>
            <person name="Kuo A."/>
            <person name="Nagy L.G."/>
            <person name="Floudas D."/>
            <person name="Copeland A."/>
            <person name="Barry K.W."/>
            <person name="Cichocki N."/>
            <person name="Veneault-Fourrey C."/>
            <person name="LaButti K."/>
            <person name="Lindquist E.A."/>
            <person name="Lipzen A."/>
            <person name="Lundell T."/>
            <person name="Morin E."/>
            <person name="Murat C."/>
            <person name="Riley R."/>
            <person name="Ohm R."/>
            <person name="Sun H."/>
            <person name="Tunlid A."/>
            <person name="Henrissat B."/>
            <person name="Grigoriev I.V."/>
            <person name="Hibbett D.S."/>
            <person name="Martin F."/>
        </authorList>
    </citation>
    <scope>NUCLEOTIDE SEQUENCE [LARGE SCALE GENOMIC DNA]</scope>
    <source>
        <strain evidence="2">UH-Slu-Lm8-n1</strain>
    </source>
</reference>
<proteinExistence type="predicted"/>
<dbReference type="HOGENOM" id="CLU_2265501_0_0_1"/>
<accession>A0A0D0A9L0</accession>
<keyword evidence="2" id="KW-1185">Reference proteome</keyword>
<reference evidence="1 2" key="1">
    <citation type="submission" date="2014-04" db="EMBL/GenBank/DDBJ databases">
        <authorList>
            <consortium name="DOE Joint Genome Institute"/>
            <person name="Kuo A."/>
            <person name="Ruytinx J."/>
            <person name="Rineau F."/>
            <person name="Colpaert J."/>
            <person name="Kohler A."/>
            <person name="Nagy L.G."/>
            <person name="Floudas D."/>
            <person name="Copeland A."/>
            <person name="Barry K.W."/>
            <person name="Cichocki N."/>
            <person name="Veneault-Fourrey C."/>
            <person name="LaButti K."/>
            <person name="Lindquist E.A."/>
            <person name="Lipzen A."/>
            <person name="Lundell T."/>
            <person name="Morin E."/>
            <person name="Murat C."/>
            <person name="Sun H."/>
            <person name="Tunlid A."/>
            <person name="Henrissat B."/>
            <person name="Grigoriev I.V."/>
            <person name="Hibbett D.S."/>
            <person name="Martin F."/>
            <person name="Nordberg H.P."/>
            <person name="Cantor M.N."/>
            <person name="Hua S.X."/>
        </authorList>
    </citation>
    <scope>NUCLEOTIDE SEQUENCE [LARGE SCALE GENOMIC DNA]</scope>
    <source>
        <strain evidence="1 2">UH-Slu-Lm8-n1</strain>
    </source>
</reference>
<dbReference type="AlphaFoldDB" id="A0A0D0A9L0"/>
<sequence length="103" mass="11104">MEGRTCGGCQRKTVLIGTGAVWGMKRGKGQEGCVCGASAKTVLIGSGAVWGRKCKGEYGEHLTKIVMIGIGAIWGKNCKEEYVEKSTKNCDDRDSVGLYRDRN</sequence>
<protein>
    <submittedName>
        <fullName evidence="1">Uncharacterized protein</fullName>
    </submittedName>
</protein>